<sequence>MRAAERSTAAPHHGRHGQPKADESEGGGSPQLKPLMGGDPSRPGAAIVQGAATEGHAHEGERESGASVPRVFKAVRSGWRRTGHIERIGQQ</sequence>
<gene>
    <name evidence="1" type="ORF">QFC19_008220</name>
</gene>
<keyword evidence="2" id="KW-1185">Reference proteome</keyword>
<protein>
    <submittedName>
        <fullName evidence="1">Uncharacterized protein</fullName>
    </submittedName>
</protein>
<accession>A0ACC2V450</accession>
<organism evidence="1 2">
    <name type="scientific">Naganishia cerealis</name>
    <dbReference type="NCBI Taxonomy" id="610337"/>
    <lineage>
        <taxon>Eukaryota</taxon>
        <taxon>Fungi</taxon>
        <taxon>Dikarya</taxon>
        <taxon>Basidiomycota</taxon>
        <taxon>Agaricomycotina</taxon>
        <taxon>Tremellomycetes</taxon>
        <taxon>Filobasidiales</taxon>
        <taxon>Filobasidiaceae</taxon>
        <taxon>Naganishia</taxon>
    </lineage>
</organism>
<reference evidence="1" key="1">
    <citation type="submission" date="2023-04" db="EMBL/GenBank/DDBJ databases">
        <title>Draft Genome sequencing of Naganishia species isolated from polar environments using Oxford Nanopore Technology.</title>
        <authorList>
            <person name="Leo P."/>
            <person name="Venkateswaran K."/>
        </authorList>
    </citation>
    <scope>NUCLEOTIDE SEQUENCE</scope>
    <source>
        <strain evidence="1">MNA-CCFEE 5261</strain>
    </source>
</reference>
<comment type="caution">
    <text evidence="1">The sequence shown here is derived from an EMBL/GenBank/DDBJ whole genome shotgun (WGS) entry which is preliminary data.</text>
</comment>
<name>A0ACC2V450_9TREE</name>
<dbReference type="EMBL" id="JASBWR010000119">
    <property type="protein sequence ID" value="KAJ9093777.1"/>
    <property type="molecule type" value="Genomic_DNA"/>
</dbReference>
<proteinExistence type="predicted"/>
<dbReference type="Proteomes" id="UP001241377">
    <property type="component" value="Unassembled WGS sequence"/>
</dbReference>
<evidence type="ECO:0000313" key="1">
    <source>
        <dbReference type="EMBL" id="KAJ9093777.1"/>
    </source>
</evidence>
<evidence type="ECO:0000313" key="2">
    <source>
        <dbReference type="Proteomes" id="UP001241377"/>
    </source>
</evidence>